<reference evidence="1" key="2">
    <citation type="journal article" date="2015" name="Fish Shellfish Immunol.">
        <title>Early steps in the European eel (Anguilla anguilla)-Vibrio vulnificus interaction in the gills: Role of the RtxA13 toxin.</title>
        <authorList>
            <person name="Callol A."/>
            <person name="Pajuelo D."/>
            <person name="Ebbesson L."/>
            <person name="Teles M."/>
            <person name="MacKenzie S."/>
            <person name="Amaro C."/>
        </authorList>
    </citation>
    <scope>NUCLEOTIDE SEQUENCE</scope>
</reference>
<sequence length="65" mass="7791">MTWDVHKTSTWVWPQGRYREKVCSILVPQNSCRWEIYQCGLFCRRWQANSGRCELGRAAKVWQCP</sequence>
<accession>A0A0E9SRG3</accession>
<proteinExistence type="predicted"/>
<dbReference type="EMBL" id="GBXM01064750">
    <property type="protein sequence ID" value="JAH43827.1"/>
    <property type="molecule type" value="Transcribed_RNA"/>
</dbReference>
<name>A0A0E9SRG3_ANGAN</name>
<reference evidence="1" key="1">
    <citation type="submission" date="2014-11" db="EMBL/GenBank/DDBJ databases">
        <authorList>
            <person name="Amaro Gonzalez C."/>
        </authorList>
    </citation>
    <scope>NUCLEOTIDE SEQUENCE</scope>
</reference>
<organism evidence="1">
    <name type="scientific">Anguilla anguilla</name>
    <name type="common">European freshwater eel</name>
    <name type="synonym">Muraena anguilla</name>
    <dbReference type="NCBI Taxonomy" id="7936"/>
    <lineage>
        <taxon>Eukaryota</taxon>
        <taxon>Metazoa</taxon>
        <taxon>Chordata</taxon>
        <taxon>Craniata</taxon>
        <taxon>Vertebrata</taxon>
        <taxon>Euteleostomi</taxon>
        <taxon>Actinopterygii</taxon>
        <taxon>Neopterygii</taxon>
        <taxon>Teleostei</taxon>
        <taxon>Anguilliformes</taxon>
        <taxon>Anguillidae</taxon>
        <taxon>Anguilla</taxon>
    </lineage>
</organism>
<protein>
    <submittedName>
        <fullName evidence="1">Uncharacterized protein</fullName>
    </submittedName>
</protein>
<evidence type="ECO:0000313" key="1">
    <source>
        <dbReference type="EMBL" id="JAH43827.1"/>
    </source>
</evidence>
<dbReference type="AlphaFoldDB" id="A0A0E9SRG3"/>